<gene>
    <name evidence="1" type="ORF">EGI31_09680</name>
</gene>
<name>A0AAE3H233_9BACT</name>
<comment type="caution">
    <text evidence="1">The sequence shown here is derived from an EMBL/GenBank/DDBJ whole genome shotgun (WGS) entry which is preliminary data.</text>
</comment>
<dbReference type="AlphaFoldDB" id="A0AAE3H233"/>
<accession>A0AAE3H233</accession>
<keyword evidence="2" id="KW-1185">Reference proteome</keyword>
<proteinExistence type="predicted"/>
<reference evidence="1 2" key="1">
    <citation type="submission" date="2018-11" db="EMBL/GenBank/DDBJ databases">
        <title>Novel bacteria species description.</title>
        <authorList>
            <person name="Han J.-H."/>
        </authorList>
    </citation>
    <scope>NUCLEOTIDE SEQUENCE [LARGE SCALE GENOMIC DNA]</scope>
    <source>
        <strain evidence="1 2">KCTC23259</strain>
    </source>
</reference>
<organism evidence="1 2">
    <name type="scientific">Lacihabitans soyangensis</name>
    <dbReference type="NCBI Taxonomy" id="869394"/>
    <lineage>
        <taxon>Bacteria</taxon>
        <taxon>Pseudomonadati</taxon>
        <taxon>Bacteroidota</taxon>
        <taxon>Cytophagia</taxon>
        <taxon>Cytophagales</taxon>
        <taxon>Leadbetterellaceae</taxon>
        <taxon>Lacihabitans</taxon>
    </lineage>
</organism>
<dbReference type="Proteomes" id="UP001204144">
    <property type="component" value="Unassembled WGS sequence"/>
</dbReference>
<evidence type="ECO:0000313" key="1">
    <source>
        <dbReference type="EMBL" id="MCP9763227.1"/>
    </source>
</evidence>
<dbReference type="EMBL" id="RJUF01000022">
    <property type="protein sequence ID" value="MCP9763227.1"/>
    <property type="molecule type" value="Genomic_DNA"/>
</dbReference>
<dbReference type="RefSeq" id="WP_255037012.1">
    <property type="nucleotide sequence ID" value="NZ_RJUF01000022.1"/>
</dbReference>
<evidence type="ECO:0000313" key="2">
    <source>
        <dbReference type="Proteomes" id="UP001204144"/>
    </source>
</evidence>
<protein>
    <submittedName>
        <fullName evidence="1">Uncharacterized protein</fullName>
    </submittedName>
</protein>
<sequence>MATIIIQTESKSTTKLMLDLAKKLGEKTSVLSKDIEEDLIFGSMIEKAKTNKLVSKESILN</sequence>